<dbReference type="Gramene" id="CDF35995">
    <property type="protein sequence ID" value="CDF35995"/>
    <property type="gene ID" value="CHC_T00004418001"/>
</dbReference>
<dbReference type="Pfam" id="PF01073">
    <property type="entry name" value="3Beta_HSD"/>
    <property type="match status" value="1"/>
</dbReference>
<evidence type="ECO:0000259" key="2">
    <source>
        <dbReference type="Pfam" id="PF01073"/>
    </source>
</evidence>
<organism evidence="3 4">
    <name type="scientific">Chondrus crispus</name>
    <name type="common">Carrageen Irish moss</name>
    <name type="synonym">Polymorpha crispa</name>
    <dbReference type="NCBI Taxonomy" id="2769"/>
    <lineage>
        <taxon>Eukaryota</taxon>
        <taxon>Rhodophyta</taxon>
        <taxon>Florideophyceae</taxon>
        <taxon>Rhodymeniophycidae</taxon>
        <taxon>Gigartinales</taxon>
        <taxon>Gigartinaceae</taxon>
        <taxon>Chondrus</taxon>
    </lineage>
</organism>
<dbReference type="AlphaFoldDB" id="R7QF24"/>
<dbReference type="Proteomes" id="UP000012073">
    <property type="component" value="Unassembled WGS sequence"/>
</dbReference>
<dbReference type="GeneID" id="17323531"/>
<name>R7QF24_CHOCR</name>
<keyword evidence="1" id="KW-0560">Oxidoreductase</keyword>
<evidence type="ECO:0000313" key="4">
    <source>
        <dbReference type="Proteomes" id="UP000012073"/>
    </source>
</evidence>
<gene>
    <name evidence="3" type="ORF">CHC_T00004418001</name>
</gene>
<dbReference type="GO" id="GO:0004029">
    <property type="term" value="F:aldehyde dehydrogenase (NAD+) activity"/>
    <property type="evidence" value="ECO:0007669"/>
    <property type="project" value="TreeGrafter"/>
</dbReference>
<dbReference type="Gene3D" id="3.40.50.720">
    <property type="entry name" value="NAD(P)-binding Rossmann-like Domain"/>
    <property type="match status" value="1"/>
</dbReference>
<reference evidence="4" key="1">
    <citation type="journal article" date="2013" name="Proc. Natl. Acad. Sci. U.S.A.">
        <title>Genome structure and metabolic features in the red seaweed Chondrus crispus shed light on evolution of the Archaeplastida.</title>
        <authorList>
            <person name="Collen J."/>
            <person name="Porcel B."/>
            <person name="Carre W."/>
            <person name="Ball S.G."/>
            <person name="Chaparro C."/>
            <person name="Tonon T."/>
            <person name="Barbeyron T."/>
            <person name="Michel G."/>
            <person name="Noel B."/>
            <person name="Valentin K."/>
            <person name="Elias M."/>
            <person name="Artiguenave F."/>
            <person name="Arun A."/>
            <person name="Aury J.M."/>
            <person name="Barbosa-Neto J.F."/>
            <person name="Bothwell J.H."/>
            <person name="Bouget F.Y."/>
            <person name="Brillet L."/>
            <person name="Cabello-Hurtado F."/>
            <person name="Capella-Gutierrez S."/>
            <person name="Charrier B."/>
            <person name="Cladiere L."/>
            <person name="Cock J.M."/>
            <person name="Coelho S.M."/>
            <person name="Colleoni C."/>
            <person name="Czjzek M."/>
            <person name="Da Silva C."/>
            <person name="Delage L."/>
            <person name="Denoeud F."/>
            <person name="Deschamps P."/>
            <person name="Dittami S.M."/>
            <person name="Gabaldon T."/>
            <person name="Gachon C.M."/>
            <person name="Groisillier A."/>
            <person name="Herve C."/>
            <person name="Jabbari K."/>
            <person name="Katinka M."/>
            <person name="Kloareg B."/>
            <person name="Kowalczyk N."/>
            <person name="Labadie K."/>
            <person name="Leblanc C."/>
            <person name="Lopez P.J."/>
            <person name="McLachlan D.H."/>
            <person name="Meslet-Cladiere L."/>
            <person name="Moustafa A."/>
            <person name="Nehr Z."/>
            <person name="Nyvall Collen P."/>
            <person name="Panaud O."/>
            <person name="Partensky F."/>
            <person name="Poulain J."/>
            <person name="Rensing S.A."/>
            <person name="Rousvoal S."/>
            <person name="Samson G."/>
            <person name="Symeonidi A."/>
            <person name="Weissenbach J."/>
            <person name="Zambounis A."/>
            <person name="Wincker P."/>
            <person name="Boyen C."/>
        </authorList>
    </citation>
    <scope>NUCLEOTIDE SEQUENCE [LARGE SCALE GENOMIC DNA]</scope>
    <source>
        <strain evidence="4">cv. Stackhouse</strain>
    </source>
</reference>
<proteinExistence type="inferred from homology"/>
<dbReference type="OrthoDB" id="10262413at2759"/>
<dbReference type="InterPro" id="IPR051783">
    <property type="entry name" value="NAD(P)-dependent_oxidoreduct"/>
</dbReference>
<comment type="similarity">
    <text evidence="1">Belongs to the 3-beta-HSD family.</text>
</comment>
<dbReference type="InterPro" id="IPR002225">
    <property type="entry name" value="3Beta_OHSteriod_DH/Estase"/>
</dbReference>
<feature type="domain" description="3-beta hydroxysteroid dehydrogenase/isomerase" evidence="2">
    <location>
        <begin position="29"/>
        <end position="277"/>
    </location>
</feature>
<dbReference type="SUPFAM" id="SSF51735">
    <property type="entry name" value="NAD(P)-binding Rossmann-fold domains"/>
    <property type="match status" value="1"/>
</dbReference>
<evidence type="ECO:0000313" key="3">
    <source>
        <dbReference type="EMBL" id="CDF35995.1"/>
    </source>
</evidence>
<dbReference type="PANTHER" id="PTHR48079">
    <property type="entry name" value="PROTEIN YEEZ"/>
    <property type="match status" value="1"/>
</dbReference>
<dbReference type="KEGG" id="ccp:CHC_T00004418001"/>
<sequence>MALGPTQGHQTQARAADSLLQLGKPHVFVLGGLSYLGRNIIPALVKAGYRVKSMAPTIEQRAKLRDLGCCTVAYGSSYSFEAIRAAARGSLYAVHCASAFMHYDASEDDLMYKSNHLIAVNLIKACRILRIAKLVVQSTEAVLYDGRPLHNVDENYPFTLNPISSCGRSMQDIEDLVLAANGPELRTVIVRPRLLWGRDDEAFLPSLLQNARSGALRLVGGGDYLISTCHVANACEGIICAISEAKGGEVFFLTDGRPVKFREFVRGLLKASGMRKVDQVTDKAIPFWLARALALVCEALARISGTQPRMTRSGIGLIGQELTFVDERARRELGYKASVSMACGFDEVEGRRVALRKESRGANS</sequence>
<dbReference type="EMBL" id="HG001756">
    <property type="protein sequence ID" value="CDF35995.1"/>
    <property type="molecule type" value="Genomic_DNA"/>
</dbReference>
<dbReference type="GO" id="GO:0005737">
    <property type="term" value="C:cytoplasm"/>
    <property type="evidence" value="ECO:0007669"/>
    <property type="project" value="TreeGrafter"/>
</dbReference>
<dbReference type="InterPro" id="IPR036291">
    <property type="entry name" value="NAD(P)-bd_dom_sf"/>
</dbReference>
<dbReference type="GO" id="GO:0006694">
    <property type="term" value="P:steroid biosynthetic process"/>
    <property type="evidence" value="ECO:0007669"/>
    <property type="project" value="InterPro"/>
</dbReference>
<keyword evidence="4" id="KW-1185">Reference proteome</keyword>
<dbReference type="PANTHER" id="PTHR48079:SF6">
    <property type="entry name" value="NAD(P)-BINDING DOMAIN-CONTAINING PROTEIN-RELATED"/>
    <property type="match status" value="1"/>
</dbReference>
<dbReference type="PhylomeDB" id="R7QF24"/>
<dbReference type="STRING" id="2769.R7QF24"/>
<dbReference type="GO" id="GO:0016616">
    <property type="term" value="F:oxidoreductase activity, acting on the CH-OH group of donors, NAD or NADP as acceptor"/>
    <property type="evidence" value="ECO:0007669"/>
    <property type="project" value="InterPro"/>
</dbReference>
<accession>R7QF24</accession>
<evidence type="ECO:0000256" key="1">
    <source>
        <dbReference type="RuleBase" id="RU004475"/>
    </source>
</evidence>
<dbReference type="RefSeq" id="XP_005715814.1">
    <property type="nucleotide sequence ID" value="XM_005715757.1"/>
</dbReference>
<dbReference type="OMA" id="WFWIGGG"/>
<protein>
    <recommendedName>
        <fullName evidence="2">3-beta hydroxysteroid dehydrogenase/isomerase domain-containing protein</fullName>
    </recommendedName>
</protein>